<evidence type="ECO:0000313" key="9">
    <source>
        <dbReference type="Proteomes" id="UP000184251"/>
    </source>
</evidence>
<dbReference type="InterPro" id="IPR009006">
    <property type="entry name" value="Ala_racemase/Decarboxylase_C"/>
</dbReference>
<dbReference type="AlphaFoldDB" id="A0A1M4TGG9"/>
<comment type="similarity">
    <text evidence="4">Belongs to the alanine racemase family.</text>
</comment>
<keyword evidence="3 4" id="KW-0413">Isomerase</keyword>
<dbReference type="Pfam" id="PF01168">
    <property type="entry name" value="Ala_racemase_N"/>
    <property type="match status" value="1"/>
</dbReference>
<comment type="catalytic activity">
    <reaction evidence="4">
        <text>L-alanine = D-alanine</text>
        <dbReference type="Rhea" id="RHEA:20249"/>
        <dbReference type="ChEBI" id="CHEBI:57416"/>
        <dbReference type="ChEBI" id="CHEBI:57972"/>
        <dbReference type="EC" id="5.1.1.1"/>
    </reaction>
</comment>
<dbReference type="InterPro" id="IPR011079">
    <property type="entry name" value="Ala_racemase_C"/>
</dbReference>
<dbReference type="FunFam" id="3.20.20.10:FF:000002">
    <property type="entry name" value="Alanine racemase"/>
    <property type="match status" value="1"/>
</dbReference>
<feature type="binding site" evidence="4 6">
    <location>
        <position position="132"/>
    </location>
    <ligand>
        <name>substrate</name>
    </ligand>
</feature>
<protein>
    <recommendedName>
        <fullName evidence="4">Alanine racemase</fullName>
        <ecNumber evidence="4">5.1.1.1</ecNumber>
    </recommendedName>
</protein>
<evidence type="ECO:0000256" key="3">
    <source>
        <dbReference type="ARBA" id="ARBA00023235"/>
    </source>
</evidence>
<dbReference type="SUPFAM" id="SSF50621">
    <property type="entry name" value="Alanine racemase C-terminal domain-like"/>
    <property type="match status" value="1"/>
</dbReference>
<gene>
    <name evidence="8" type="ORF">SAMN02746064_00482</name>
</gene>
<dbReference type="EMBL" id="FQTU01000002">
    <property type="protein sequence ID" value="SHE43434.1"/>
    <property type="molecule type" value="Genomic_DNA"/>
</dbReference>
<dbReference type="CDD" id="cd00430">
    <property type="entry name" value="PLPDE_III_AR"/>
    <property type="match status" value="1"/>
</dbReference>
<dbReference type="GO" id="GO:0030170">
    <property type="term" value="F:pyridoxal phosphate binding"/>
    <property type="evidence" value="ECO:0007669"/>
    <property type="project" value="UniProtKB-UniRule"/>
</dbReference>
<dbReference type="InterPro" id="IPR000821">
    <property type="entry name" value="Ala_racemase"/>
</dbReference>
<dbReference type="GO" id="GO:0030632">
    <property type="term" value="P:D-alanine biosynthetic process"/>
    <property type="evidence" value="ECO:0007669"/>
    <property type="project" value="UniProtKB-UniRule"/>
</dbReference>
<dbReference type="GO" id="GO:0009252">
    <property type="term" value="P:peptidoglycan biosynthetic process"/>
    <property type="evidence" value="ECO:0007669"/>
    <property type="project" value="TreeGrafter"/>
</dbReference>
<dbReference type="UniPathway" id="UPA00042">
    <property type="reaction ID" value="UER00497"/>
</dbReference>
<organism evidence="8 9">
    <name type="scientific">Alkalibacter saccharofermentans DSM 14828</name>
    <dbReference type="NCBI Taxonomy" id="1120975"/>
    <lineage>
        <taxon>Bacteria</taxon>
        <taxon>Bacillati</taxon>
        <taxon>Bacillota</taxon>
        <taxon>Clostridia</taxon>
        <taxon>Eubacteriales</taxon>
        <taxon>Eubacteriaceae</taxon>
        <taxon>Alkalibacter</taxon>
    </lineage>
</organism>
<evidence type="ECO:0000256" key="2">
    <source>
        <dbReference type="ARBA" id="ARBA00022898"/>
    </source>
</evidence>
<evidence type="ECO:0000256" key="4">
    <source>
        <dbReference type="HAMAP-Rule" id="MF_01201"/>
    </source>
</evidence>
<dbReference type="Proteomes" id="UP000184251">
    <property type="component" value="Unassembled WGS sequence"/>
</dbReference>
<dbReference type="InterPro" id="IPR001608">
    <property type="entry name" value="Ala_racemase_N"/>
</dbReference>
<reference evidence="8 9" key="1">
    <citation type="submission" date="2016-11" db="EMBL/GenBank/DDBJ databases">
        <authorList>
            <person name="Jaros S."/>
            <person name="Januszkiewicz K."/>
            <person name="Wedrychowicz H."/>
        </authorList>
    </citation>
    <scope>NUCLEOTIDE SEQUENCE [LARGE SCALE GENOMIC DNA]</scope>
    <source>
        <strain evidence="8 9">DSM 14828</strain>
    </source>
</reference>
<dbReference type="Pfam" id="PF00842">
    <property type="entry name" value="Ala_racemase_C"/>
    <property type="match status" value="1"/>
</dbReference>
<feature type="modified residue" description="N6-(pyridoxal phosphate)lysine" evidence="4 5">
    <location>
        <position position="37"/>
    </location>
</feature>
<name>A0A1M4TGG9_9FIRM</name>
<dbReference type="InterPro" id="IPR029066">
    <property type="entry name" value="PLP-binding_barrel"/>
</dbReference>
<dbReference type="RefSeq" id="WP_073269481.1">
    <property type="nucleotide sequence ID" value="NZ_FQTU01000002.1"/>
</dbReference>
<dbReference type="SUPFAM" id="SSF51419">
    <property type="entry name" value="PLP-binding barrel"/>
    <property type="match status" value="1"/>
</dbReference>
<keyword evidence="9" id="KW-1185">Reference proteome</keyword>
<dbReference type="PANTHER" id="PTHR30511">
    <property type="entry name" value="ALANINE RACEMASE"/>
    <property type="match status" value="1"/>
</dbReference>
<evidence type="ECO:0000256" key="1">
    <source>
        <dbReference type="ARBA" id="ARBA00001933"/>
    </source>
</evidence>
<evidence type="ECO:0000259" key="7">
    <source>
        <dbReference type="SMART" id="SM01005"/>
    </source>
</evidence>
<sequence>MEYRPTWCEINLDNLIENYNNIQKHVGESVAVMPVVKADSYGHGAVECARALCENGAKMLGVAFDDEGIQLRKSGIDVPILIMGYTPIDHLAKILKWGLIPTVYQVDFAKKLSIRAEKKVKIHIKLDTGMGRLGFRQEESVSSIMEISQMKNIEIEGIFSHFAVSDEKDKRYSYSQMKIFDETVTELEKRGLRIPLKHMANSGGIIDLKDSHYDMVRPGITLYGMYPSDEVDCEAMTVKPVKEFYTRISHIKHINAGDSVSYGRRYVADSGRLIATLPVGYADGYSRLLTNKAQVKIGEHRYPIIGTVCMDQIIIDITGSKGIKVGDKVLLYGKGLPIEEIATHMGTINYEISCMTKERVPKVYIKNGLPFKVISTIVEQE</sequence>
<feature type="active site" description="Proton acceptor; specific for D-alanine" evidence="4">
    <location>
        <position position="37"/>
    </location>
</feature>
<proteinExistence type="inferred from homology"/>
<dbReference type="HAMAP" id="MF_01201">
    <property type="entry name" value="Ala_racemase"/>
    <property type="match status" value="1"/>
</dbReference>
<dbReference type="PRINTS" id="PR00992">
    <property type="entry name" value="ALARACEMASE"/>
</dbReference>
<dbReference type="SMART" id="SM01005">
    <property type="entry name" value="Ala_racemase_C"/>
    <property type="match status" value="1"/>
</dbReference>
<dbReference type="Gene3D" id="2.40.37.10">
    <property type="entry name" value="Lyase, Ornithine Decarboxylase, Chain A, domain 1"/>
    <property type="match status" value="1"/>
</dbReference>
<dbReference type="Gene3D" id="3.20.20.10">
    <property type="entry name" value="Alanine racemase"/>
    <property type="match status" value="1"/>
</dbReference>
<evidence type="ECO:0000256" key="5">
    <source>
        <dbReference type="PIRSR" id="PIRSR600821-50"/>
    </source>
</evidence>
<comment type="pathway">
    <text evidence="4">Amino-acid biosynthesis; D-alanine biosynthesis; D-alanine from L-alanine: step 1/1.</text>
</comment>
<feature type="domain" description="Alanine racemase C-terminal" evidence="7">
    <location>
        <begin position="241"/>
        <end position="365"/>
    </location>
</feature>
<dbReference type="EC" id="5.1.1.1" evidence="4"/>
<keyword evidence="2 4" id="KW-0663">Pyridoxal phosphate</keyword>
<accession>A0A1M4TGG9</accession>
<dbReference type="PANTHER" id="PTHR30511:SF0">
    <property type="entry name" value="ALANINE RACEMASE, CATABOLIC-RELATED"/>
    <property type="match status" value="1"/>
</dbReference>
<feature type="binding site" evidence="4 6">
    <location>
        <position position="310"/>
    </location>
    <ligand>
        <name>substrate</name>
    </ligand>
</feature>
<comment type="cofactor">
    <cofactor evidence="1 4 5">
        <name>pyridoxal 5'-phosphate</name>
        <dbReference type="ChEBI" id="CHEBI:597326"/>
    </cofactor>
</comment>
<dbReference type="OrthoDB" id="9813814at2"/>
<evidence type="ECO:0000256" key="6">
    <source>
        <dbReference type="PIRSR" id="PIRSR600821-52"/>
    </source>
</evidence>
<dbReference type="GO" id="GO:0008784">
    <property type="term" value="F:alanine racemase activity"/>
    <property type="evidence" value="ECO:0007669"/>
    <property type="project" value="UniProtKB-UniRule"/>
</dbReference>
<evidence type="ECO:0000313" key="8">
    <source>
        <dbReference type="EMBL" id="SHE43434.1"/>
    </source>
</evidence>
<comment type="function">
    <text evidence="4">Catalyzes the interconversion of L-alanine and D-alanine. May also act on other amino acids.</text>
</comment>
<dbReference type="GO" id="GO:0005829">
    <property type="term" value="C:cytosol"/>
    <property type="evidence" value="ECO:0007669"/>
    <property type="project" value="TreeGrafter"/>
</dbReference>
<feature type="active site" description="Proton acceptor; specific for L-alanine" evidence="4">
    <location>
        <position position="262"/>
    </location>
</feature>
<dbReference type="NCBIfam" id="TIGR00492">
    <property type="entry name" value="alr"/>
    <property type="match status" value="1"/>
</dbReference>
<dbReference type="STRING" id="1120975.SAMN02746064_00482"/>